<dbReference type="Proteomes" id="UP000293331">
    <property type="component" value="Unassembled WGS sequence"/>
</dbReference>
<comment type="caution">
    <text evidence="1">The sequence shown here is derived from an EMBL/GenBank/DDBJ whole genome shotgun (WGS) entry which is preliminary data.</text>
</comment>
<dbReference type="AlphaFoldDB" id="A0A4V1ZC55"/>
<sequence>MKSYLQGTWVGIDTATKDTVERPFNFTYQKKSDSAGYLDPQEWKEMHVTFFDIGKTKKGYNITFISLYGNSKPVWNIKKVTNLELIFERENEVMIYRKISFKKRRTLMVYR</sequence>
<protein>
    <submittedName>
        <fullName evidence="1">Uncharacterized protein</fullName>
    </submittedName>
</protein>
<proteinExistence type="predicted"/>
<reference evidence="1 2" key="1">
    <citation type="submission" date="2019-02" db="EMBL/GenBank/DDBJ databases">
        <title>Bacterial novel species Mucilaginibacter sp. 17JY9-4 isolated from soil.</title>
        <authorList>
            <person name="Jung H.-Y."/>
        </authorList>
    </citation>
    <scope>NUCLEOTIDE SEQUENCE [LARGE SCALE GENOMIC DNA]</scope>
    <source>
        <strain evidence="1 2">17JY9-4</strain>
    </source>
</reference>
<dbReference type="EMBL" id="SEWG01000002">
    <property type="protein sequence ID" value="RYU91480.1"/>
    <property type="molecule type" value="Genomic_DNA"/>
</dbReference>
<evidence type="ECO:0000313" key="1">
    <source>
        <dbReference type="EMBL" id="RYU91480.1"/>
    </source>
</evidence>
<organism evidence="1 2">
    <name type="scientific">Mucilaginibacter terrigena</name>
    <dbReference type="NCBI Taxonomy" id="2492395"/>
    <lineage>
        <taxon>Bacteria</taxon>
        <taxon>Pseudomonadati</taxon>
        <taxon>Bacteroidota</taxon>
        <taxon>Sphingobacteriia</taxon>
        <taxon>Sphingobacteriales</taxon>
        <taxon>Sphingobacteriaceae</taxon>
        <taxon>Mucilaginibacter</taxon>
    </lineage>
</organism>
<dbReference type="RefSeq" id="WP_129875738.1">
    <property type="nucleotide sequence ID" value="NZ_SEWG01000002.1"/>
</dbReference>
<gene>
    <name evidence="1" type="ORF">EWM62_05950</name>
</gene>
<accession>A0A4V1ZC55</accession>
<evidence type="ECO:0000313" key="2">
    <source>
        <dbReference type="Proteomes" id="UP000293331"/>
    </source>
</evidence>
<name>A0A4V1ZC55_9SPHI</name>
<keyword evidence="2" id="KW-1185">Reference proteome</keyword>